<keyword evidence="4" id="KW-1003">Cell membrane</keyword>
<dbReference type="SMART" id="SM00304">
    <property type="entry name" value="HAMP"/>
    <property type="match status" value="1"/>
</dbReference>
<dbReference type="InterPro" id="IPR003594">
    <property type="entry name" value="HATPase_dom"/>
</dbReference>
<dbReference type="PROSITE" id="PS50885">
    <property type="entry name" value="HAMP"/>
    <property type="match status" value="1"/>
</dbReference>
<evidence type="ECO:0000256" key="15">
    <source>
        <dbReference type="SAM" id="Phobius"/>
    </source>
</evidence>
<keyword evidence="19" id="KW-1185">Reference proteome</keyword>
<dbReference type="Pfam" id="PF00672">
    <property type="entry name" value="HAMP"/>
    <property type="match status" value="1"/>
</dbReference>
<dbReference type="InterPro" id="IPR036890">
    <property type="entry name" value="HATPase_C_sf"/>
</dbReference>
<keyword evidence="13" id="KW-0902">Two-component regulatory system</keyword>
<dbReference type="InterPro" id="IPR004358">
    <property type="entry name" value="Sig_transdc_His_kin-like_C"/>
</dbReference>
<evidence type="ECO:0000256" key="14">
    <source>
        <dbReference type="ARBA" id="ARBA00023136"/>
    </source>
</evidence>
<reference evidence="19" key="1">
    <citation type="submission" date="2016-03" db="EMBL/GenBank/DDBJ databases">
        <authorList>
            <person name="Ma C."/>
            <person name="Zhou S."/>
            <person name="Yang G."/>
        </authorList>
    </citation>
    <scope>NUCLEOTIDE SEQUENCE [LARGE SCALE GENOMIC DNA]</scope>
    <source>
        <strain evidence="19">SgZ-1</strain>
    </source>
</reference>
<feature type="transmembrane region" description="Helical" evidence="15">
    <location>
        <begin position="160"/>
        <end position="179"/>
    </location>
</feature>
<keyword evidence="7" id="KW-0808">Transferase</keyword>
<evidence type="ECO:0000256" key="11">
    <source>
        <dbReference type="ARBA" id="ARBA00022840"/>
    </source>
</evidence>
<dbReference type="InterPro" id="IPR003661">
    <property type="entry name" value="HisK_dim/P_dom"/>
</dbReference>
<protein>
    <recommendedName>
        <fullName evidence="3">histidine kinase</fullName>
        <ecNumber evidence="3">2.7.13.3</ecNumber>
    </recommendedName>
</protein>
<dbReference type="STRING" id="1134435.AC731_000020"/>
<keyword evidence="11" id="KW-0067">ATP-binding</keyword>
<keyword evidence="10 18" id="KW-0418">Kinase</keyword>
<gene>
    <name evidence="18" type="ORF">AC731_000020</name>
</gene>
<dbReference type="Gene3D" id="1.10.287.130">
    <property type="match status" value="1"/>
</dbReference>
<evidence type="ECO:0000313" key="19">
    <source>
        <dbReference type="Proteomes" id="UP000036902"/>
    </source>
</evidence>
<dbReference type="GO" id="GO:0005524">
    <property type="term" value="F:ATP binding"/>
    <property type="evidence" value="ECO:0007669"/>
    <property type="project" value="UniProtKB-KW"/>
</dbReference>
<organism evidence="18 19">
    <name type="scientific">Thauera humireducens</name>
    <dbReference type="NCBI Taxonomy" id="1134435"/>
    <lineage>
        <taxon>Bacteria</taxon>
        <taxon>Pseudomonadati</taxon>
        <taxon>Pseudomonadota</taxon>
        <taxon>Betaproteobacteria</taxon>
        <taxon>Rhodocyclales</taxon>
        <taxon>Zoogloeaceae</taxon>
        <taxon>Thauera</taxon>
    </lineage>
</organism>
<dbReference type="GO" id="GO:0005886">
    <property type="term" value="C:plasma membrane"/>
    <property type="evidence" value="ECO:0007669"/>
    <property type="project" value="UniProtKB-SubCell"/>
</dbReference>
<comment type="catalytic activity">
    <reaction evidence="1">
        <text>ATP + protein L-histidine = ADP + protein N-phospho-L-histidine.</text>
        <dbReference type="EC" id="2.7.13.3"/>
    </reaction>
</comment>
<evidence type="ECO:0000256" key="9">
    <source>
        <dbReference type="ARBA" id="ARBA00022741"/>
    </source>
</evidence>
<dbReference type="InterPro" id="IPR036097">
    <property type="entry name" value="HisK_dim/P_sf"/>
</dbReference>
<dbReference type="Gene3D" id="3.30.565.10">
    <property type="entry name" value="Histidine kinase-like ATPase, C-terminal domain"/>
    <property type="match status" value="1"/>
</dbReference>
<keyword evidence="9" id="KW-0547">Nucleotide-binding</keyword>
<dbReference type="InterPro" id="IPR050980">
    <property type="entry name" value="2C_sensor_his_kinase"/>
</dbReference>
<dbReference type="CDD" id="cd06225">
    <property type="entry name" value="HAMP"/>
    <property type="match status" value="1"/>
</dbReference>
<dbReference type="SUPFAM" id="SSF55874">
    <property type="entry name" value="ATPase domain of HSP90 chaperone/DNA topoisomerase II/histidine kinase"/>
    <property type="match status" value="1"/>
</dbReference>
<evidence type="ECO:0000256" key="13">
    <source>
        <dbReference type="ARBA" id="ARBA00023012"/>
    </source>
</evidence>
<dbReference type="SUPFAM" id="SSF47384">
    <property type="entry name" value="Homodimeric domain of signal transducing histidine kinase"/>
    <property type="match status" value="1"/>
</dbReference>
<accession>A0A140ICK6</accession>
<dbReference type="SMART" id="SM00387">
    <property type="entry name" value="HATPase_c"/>
    <property type="match status" value="1"/>
</dbReference>
<feature type="domain" description="HAMP" evidence="17">
    <location>
        <begin position="180"/>
        <end position="232"/>
    </location>
</feature>
<dbReference type="InterPro" id="IPR005467">
    <property type="entry name" value="His_kinase_dom"/>
</dbReference>
<evidence type="ECO:0000259" key="16">
    <source>
        <dbReference type="PROSITE" id="PS50109"/>
    </source>
</evidence>
<dbReference type="PRINTS" id="PR00344">
    <property type="entry name" value="BCTRLSENSOR"/>
</dbReference>
<dbReference type="PANTHER" id="PTHR44936:SF5">
    <property type="entry name" value="SENSOR HISTIDINE KINASE ENVZ"/>
    <property type="match status" value="1"/>
</dbReference>
<evidence type="ECO:0000259" key="17">
    <source>
        <dbReference type="PROSITE" id="PS50885"/>
    </source>
</evidence>
<keyword evidence="12 15" id="KW-1133">Transmembrane helix</keyword>
<evidence type="ECO:0000256" key="4">
    <source>
        <dbReference type="ARBA" id="ARBA00022475"/>
    </source>
</evidence>
<keyword evidence="6" id="KW-0597">Phosphoprotein</keyword>
<dbReference type="CDD" id="cd00082">
    <property type="entry name" value="HisKA"/>
    <property type="match status" value="1"/>
</dbReference>
<evidence type="ECO:0000256" key="10">
    <source>
        <dbReference type="ARBA" id="ARBA00022777"/>
    </source>
</evidence>
<evidence type="ECO:0000313" key="18">
    <source>
        <dbReference type="EMBL" id="AMO35481.1"/>
    </source>
</evidence>
<keyword evidence="8 15" id="KW-0812">Transmembrane</keyword>
<evidence type="ECO:0000256" key="8">
    <source>
        <dbReference type="ARBA" id="ARBA00022692"/>
    </source>
</evidence>
<dbReference type="EMBL" id="CP014646">
    <property type="protein sequence ID" value="AMO35481.1"/>
    <property type="molecule type" value="Genomic_DNA"/>
</dbReference>
<evidence type="ECO:0000256" key="3">
    <source>
        <dbReference type="ARBA" id="ARBA00012438"/>
    </source>
</evidence>
<dbReference type="KEGG" id="thu:AC731_000020"/>
<dbReference type="Pfam" id="PF02518">
    <property type="entry name" value="HATPase_c"/>
    <property type="match status" value="1"/>
</dbReference>
<evidence type="ECO:0000256" key="7">
    <source>
        <dbReference type="ARBA" id="ARBA00022679"/>
    </source>
</evidence>
<evidence type="ECO:0000256" key="2">
    <source>
        <dbReference type="ARBA" id="ARBA00004429"/>
    </source>
</evidence>
<evidence type="ECO:0000256" key="1">
    <source>
        <dbReference type="ARBA" id="ARBA00000085"/>
    </source>
</evidence>
<keyword evidence="14 15" id="KW-0472">Membrane</keyword>
<feature type="domain" description="Histidine kinase" evidence="16">
    <location>
        <begin position="240"/>
        <end position="439"/>
    </location>
</feature>
<name>A0A140ICK6_9RHOO</name>
<sequence>MRMPWPRSLFSRLMLIWLVGIAIVLAVSFALFVGERERVGRAALFEGVAQEIAATADVLDRLTPAERERWIDELGRRRLRLSLRPIPEHLRPVPDGHPLGSALRAAMPERETRIHLHHRSGAPHAALIVTVALADGQPLQIRLPGIPPTPSIRPPEPGRLLAALAALIGGVGLLTWVAVRLATRPLSRMADAARALGEDPDSPPLPTRGPIEVVRAADPFNQMQRRIREHVGERTRILAAISHDLQTPITRLRLRAELVDDDALRGRIQADLDSMQALVKEGLAYARSLDDATPAQPIDLDRLLEALRDDAEDMGWQVSLSGHAGAPLHAQPGAVRRALWNLIENGVKFGNAVEVTVTPEGETFSIRIRDHGSGLPQDELEKVFEPFYRVETSRNRETGGTGLGLAITRNLLRRQHGEVGLQNHPEGGLVATVRLPRTPTGSV</sequence>
<dbReference type="SMART" id="SM00388">
    <property type="entry name" value="HisKA"/>
    <property type="match status" value="1"/>
</dbReference>
<comment type="subcellular location">
    <subcellularLocation>
        <location evidence="2">Cell inner membrane</location>
        <topology evidence="2">Multi-pass membrane protein</topology>
    </subcellularLocation>
</comment>
<dbReference type="InterPro" id="IPR003660">
    <property type="entry name" value="HAMP_dom"/>
</dbReference>
<dbReference type="RefSeq" id="WP_048708547.1">
    <property type="nucleotide sequence ID" value="NZ_CP014646.1"/>
</dbReference>
<dbReference type="PROSITE" id="PS50109">
    <property type="entry name" value="HIS_KIN"/>
    <property type="match status" value="1"/>
</dbReference>
<dbReference type="EC" id="2.7.13.3" evidence="3"/>
<dbReference type="GO" id="GO:0000155">
    <property type="term" value="F:phosphorelay sensor kinase activity"/>
    <property type="evidence" value="ECO:0007669"/>
    <property type="project" value="InterPro"/>
</dbReference>
<evidence type="ECO:0000256" key="12">
    <source>
        <dbReference type="ARBA" id="ARBA00022989"/>
    </source>
</evidence>
<dbReference type="PANTHER" id="PTHR44936">
    <property type="entry name" value="SENSOR PROTEIN CREC"/>
    <property type="match status" value="1"/>
</dbReference>
<evidence type="ECO:0000256" key="5">
    <source>
        <dbReference type="ARBA" id="ARBA00022519"/>
    </source>
</evidence>
<proteinExistence type="predicted"/>
<dbReference type="Pfam" id="PF00512">
    <property type="entry name" value="HisKA"/>
    <property type="match status" value="1"/>
</dbReference>
<keyword evidence="5" id="KW-0997">Cell inner membrane</keyword>
<evidence type="ECO:0000256" key="6">
    <source>
        <dbReference type="ARBA" id="ARBA00022553"/>
    </source>
</evidence>
<dbReference type="Proteomes" id="UP000036902">
    <property type="component" value="Chromosome"/>
</dbReference>
<dbReference type="AlphaFoldDB" id="A0A140ICK6"/>